<evidence type="ECO:0000256" key="2">
    <source>
        <dbReference type="ARBA" id="ARBA00022448"/>
    </source>
</evidence>
<accession>A0A175JJI5</accession>
<feature type="transmembrane region" description="Helical" evidence="7">
    <location>
        <begin position="511"/>
        <end position="530"/>
    </location>
</feature>
<evidence type="ECO:0000256" key="1">
    <source>
        <dbReference type="ARBA" id="ARBA00004141"/>
    </source>
</evidence>
<keyword evidence="3 7" id="KW-0812">Transmembrane</keyword>
<dbReference type="GO" id="GO:0008324">
    <property type="term" value="F:monoatomic cation transmembrane transporter activity"/>
    <property type="evidence" value="ECO:0007669"/>
    <property type="project" value="InterPro"/>
</dbReference>
<evidence type="ECO:0000256" key="4">
    <source>
        <dbReference type="ARBA" id="ARBA00022737"/>
    </source>
</evidence>
<evidence type="ECO:0000256" key="6">
    <source>
        <dbReference type="ARBA" id="ARBA00023136"/>
    </source>
</evidence>
<keyword evidence="4" id="KW-0677">Repeat</keyword>
<dbReference type="InterPro" id="IPR004680">
    <property type="entry name" value="Cit_transptr-like_dom"/>
</dbReference>
<dbReference type="VEuPathDB" id="AmoebaDB:EHI8A_017330"/>
<feature type="transmembrane region" description="Helical" evidence="7">
    <location>
        <begin position="147"/>
        <end position="167"/>
    </location>
</feature>
<feature type="transmembrane region" description="Helical" evidence="7">
    <location>
        <begin position="187"/>
        <end position="216"/>
    </location>
</feature>
<dbReference type="AlphaFoldDB" id="A0A175JJI5"/>
<protein>
    <submittedName>
        <fullName evidence="9">Citrate transporter putative</fullName>
    </submittedName>
</protein>
<dbReference type="EMBL" id="BDEQ01000001">
    <property type="protein sequence ID" value="GAT93715.1"/>
    <property type="molecule type" value="Genomic_DNA"/>
</dbReference>
<dbReference type="VEuPathDB" id="AmoebaDB:EHI5A_031650"/>
<feature type="transmembrane region" description="Helical" evidence="7">
    <location>
        <begin position="118"/>
        <end position="135"/>
    </location>
</feature>
<dbReference type="InterPro" id="IPR051679">
    <property type="entry name" value="DASS-Related_Transporters"/>
</dbReference>
<proteinExistence type="predicted"/>
<dbReference type="GO" id="GO:0005886">
    <property type="term" value="C:plasma membrane"/>
    <property type="evidence" value="ECO:0007669"/>
    <property type="project" value="TreeGrafter"/>
</dbReference>
<dbReference type="VEuPathDB" id="AmoebaDB:KM1_046500"/>
<dbReference type="eggNOG" id="ENOG502QPZM">
    <property type="taxonomic scope" value="Eukaryota"/>
</dbReference>
<feature type="transmembrane region" description="Helical" evidence="7">
    <location>
        <begin position="61"/>
        <end position="80"/>
    </location>
</feature>
<dbReference type="VEuPathDB" id="AmoebaDB:EHI_177580"/>
<dbReference type="PANTHER" id="PTHR43652">
    <property type="entry name" value="BASIC AMINO ACID ANTIPORTER YFCC-RELATED"/>
    <property type="match status" value="1"/>
</dbReference>
<evidence type="ECO:0000256" key="5">
    <source>
        <dbReference type="ARBA" id="ARBA00022989"/>
    </source>
</evidence>
<evidence type="ECO:0000256" key="7">
    <source>
        <dbReference type="SAM" id="Phobius"/>
    </source>
</evidence>
<comment type="subcellular location">
    <subcellularLocation>
        <location evidence="1">Membrane</location>
        <topology evidence="1">Multi-pass membrane protein</topology>
    </subcellularLocation>
</comment>
<feature type="transmembrane region" description="Helical" evidence="7">
    <location>
        <begin position="635"/>
        <end position="655"/>
    </location>
</feature>
<keyword evidence="5 7" id="KW-1133">Transmembrane helix</keyword>
<dbReference type="PANTHER" id="PTHR43652:SF2">
    <property type="entry name" value="BASIC AMINO ACID ANTIPORTER YFCC-RELATED"/>
    <property type="match status" value="1"/>
</dbReference>
<feature type="transmembrane region" description="Helical" evidence="7">
    <location>
        <begin position="228"/>
        <end position="249"/>
    </location>
</feature>
<feature type="domain" description="RCK C-terminal" evidence="8">
    <location>
        <begin position="306"/>
        <end position="389"/>
    </location>
</feature>
<evidence type="ECO:0000313" key="10">
    <source>
        <dbReference type="Proteomes" id="UP000078387"/>
    </source>
</evidence>
<dbReference type="PROSITE" id="PS51202">
    <property type="entry name" value="RCK_C"/>
    <property type="match status" value="1"/>
</dbReference>
<reference evidence="9 10" key="1">
    <citation type="submission" date="2016-05" db="EMBL/GenBank/DDBJ databases">
        <title>First whole genome sequencing of Entamoeba histolytica HM1:IMSS-clone-6.</title>
        <authorList>
            <person name="Mukherjee Avik.K."/>
            <person name="Izumyama S."/>
            <person name="Nakada-Tsukui K."/>
            <person name="Nozaki T."/>
        </authorList>
    </citation>
    <scope>NUCLEOTIDE SEQUENCE [LARGE SCALE GENOMIC DNA]</scope>
    <source>
        <strain evidence="9 10">HM1:IMSS clone 6</strain>
    </source>
</reference>
<feature type="transmembrane region" description="Helical" evidence="7">
    <location>
        <begin position="269"/>
        <end position="297"/>
    </location>
</feature>
<gene>
    <name evidence="9" type="ORF">CL6EHI_177580</name>
</gene>
<dbReference type="GO" id="GO:0006813">
    <property type="term" value="P:potassium ion transport"/>
    <property type="evidence" value="ECO:0007669"/>
    <property type="project" value="InterPro"/>
</dbReference>
<dbReference type="SUPFAM" id="SSF116726">
    <property type="entry name" value="TrkA C-terminal domain-like"/>
    <property type="match status" value="1"/>
</dbReference>
<keyword evidence="6 7" id="KW-0472">Membrane</keyword>
<sequence length="692" mass="77178">MNEPFLSKEERLTSFDGLIDMSQTNDNFIIENDIEMFRKEEKAMQCNTMKAIRYFINLLKAKWYCVVFVIVFIAFSMIVYFSDWKYEQIEGVNYKTVICLISLGVMMTLILSEMYHPGVIMMSVVGFLISCNVITPSQGFQGFSDRTFITLIVSYILSSAIVKNRSLEFITRNILPETYQTRVWPSLLLMVITVATLSIFIDNTPVVMIGISIIFSWKKTSGIAVSKVVLPISFAAILGGMNSIIGNSSFHRARKLLLEKVNELDKRGIHLNITMPIFEISVISIIIVIPALIYIIFASNLLPSKKDSLSHITNKIYYFSFRVTSASRFVGVPIGKTVLIKPPCGILRTIRRGATYEQVTEDLVIQADDILCYTAPSKILDDVLTYNGIVPEDPTITDLSNTKVYEVALNPSDPLIGQKVDTLFERNVSVLGVSIDEDKWEEELKTIDILSATSTYILLTKGEKELRGDSFHIVTDIGIQLPAPTNLFKIIIPLLCLLIPCILEATKVTTLAISGFVSVLILIVTGCMTVKDVYNSIDVQVLCVVGASYGISAAIDKSGIGNLLALSTTKWFYPCGKFGILLGIFLPTLILAQPLANTMIVDIMFPVVWNLYYGINDSSPHGAIIGIKSGMYTMMIASSSCFLMAIGYPTHFIAYRHANYTMKEFCVYGLPVFIWVTLCGALLPYLFFEARK</sequence>
<organism evidence="9 10">
    <name type="scientific">Entamoeba histolytica</name>
    <dbReference type="NCBI Taxonomy" id="5759"/>
    <lineage>
        <taxon>Eukaryota</taxon>
        <taxon>Amoebozoa</taxon>
        <taxon>Evosea</taxon>
        <taxon>Archamoebae</taxon>
        <taxon>Mastigamoebida</taxon>
        <taxon>Entamoebidae</taxon>
        <taxon>Entamoeba</taxon>
    </lineage>
</organism>
<feature type="transmembrane region" description="Helical" evidence="7">
    <location>
        <begin position="571"/>
        <end position="592"/>
    </location>
</feature>
<feature type="transmembrane region" description="Helical" evidence="7">
    <location>
        <begin position="92"/>
        <end position="112"/>
    </location>
</feature>
<evidence type="ECO:0000313" key="9">
    <source>
        <dbReference type="EMBL" id="GAT93715.1"/>
    </source>
</evidence>
<evidence type="ECO:0000259" key="8">
    <source>
        <dbReference type="PROSITE" id="PS51202"/>
    </source>
</evidence>
<name>A0A175JJI5_ENTHI</name>
<dbReference type="Proteomes" id="UP000078387">
    <property type="component" value="Unassembled WGS sequence"/>
</dbReference>
<dbReference type="InterPro" id="IPR036721">
    <property type="entry name" value="RCK_C_sf"/>
</dbReference>
<evidence type="ECO:0000256" key="3">
    <source>
        <dbReference type="ARBA" id="ARBA00022692"/>
    </source>
</evidence>
<feature type="transmembrane region" description="Helical" evidence="7">
    <location>
        <begin position="667"/>
        <end position="688"/>
    </location>
</feature>
<comment type="caution">
    <text evidence="9">The sequence shown here is derived from an EMBL/GenBank/DDBJ whole genome shotgun (WGS) entry which is preliminary data.</text>
</comment>
<dbReference type="VEuPathDB" id="AmoebaDB:EHI7A_018410"/>
<dbReference type="Pfam" id="PF03600">
    <property type="entry name" value="CitMHS"/>
    <property type="match status" value="1"/>
</dbReference>
<dbReference type="InterPro" id="IPR006037">
    <property type="entry name" value="RCK_C"/>
</dbReference>
<keyword evidence="2" id="KW-0813">Transport</keyword>